<evidence type="ECO:0000313" key="6">
    <source>
        <dbReference type="Proteomes" id="UP001141552"/>
    </source>
</evidence>
<dbReference type="InterPro" id="IPR025344">
    <property type="entry name" value="CDP1-like_IMS"/>
</dbReference>
<evidence type="ECO:0008006" key="7">
    <source>
        <dbReference type="Google" id="ProtNLM"/>
    </source>
</evidence>
<comment type="caution">
    <text evidence="5">The sequence shown here is derived from an EMBL/GenBank/DDBJ whole genome shotgun (WGS) entry which is preliminary data.</text>
</comment>
<reference evidence="5" key="1">
    <citation type="submission" date="2022-02" db="EMBL/GenBank/DDBJ databases">
        <authorList>
            <person name="Henning P.M."/>
            <person name="McCubbin A.G."/>
            <person name="Shore J.S."/>
        </authorList>
    </citation>
    <scope>NUCLEOTIDE SEQUENCE</scope>
    <source>
        <strain evidence="5">F60SS</strain>
        <tissue evidence="5">Leaves</tissue>
    </source>
</reference>
<proteinExistence type="predicted"/>
<feature type="domain" description="Plastid division protein CDP1-like 1st alpha solenoid" evidence="4">
    <location>
        <begin position="164"/>
        <end position="309"/>
    </location>
</feature>
<dbReference type="GO" id="GO:0009706">
    <property type="term" value="C:chloroplast inner membrane"/>
    <property type="evidence" value="ECO:0007669"/>
    <property type="project" value="TreeGrafter"/>
</dbReference>
<feature type="domain" description="Plastid division protein CDP1-like 2nd alpha solenoid" evidence="3">
    <location>
        <begin position="357"/>
        <end position="480"/>
    </location>
</feature>
<reference evidence="5" key="2">
    <citation type="journal article" date="2023" name="Plants (Basel)">
        <title>Annotation of the Turnera subulata (Passifloraceae) Draft Genome Reveals the S-Locus Evolved after the Divergence of Turneroideae from Passifloroideae in a Stepwise Manner.</title>
        <authorList>
            <person name="Henning P.M."/>
            <person name="Roalson E.H."/>
            <person name="Mir W."/>
            <person name="McCubbin A.G."/>
            <person name="Shore J.S."/>
        </authorList>
    </citation>
    <scope>NUCLEOTIDE SEQUENCE</scope>
    <source>
        <strain evidence="5">F60SS</strain>
    </source>
</reference>
<keyword evidence="1" id="KW-0472">Membrane</keyword>
<keyword evidence="6" id="KW-1185">Reference proteome</keyword>
<evidence type="ECO:0000256" key="1">
    <source>
        <dbReference type="SAM" id="Phobius"/>
    </source>
</evidence>
<evidence type="ECO:0000313" key="5">
    <source>
        <dbReference type="EMBL" id="KAJ4834547.1"/>
    </source>
</evidence>
<evidence type="ECO:0000259" key="2">
    <source>
        <dbReference type="Pfam" id="PF13355"/>
    </source>
</evidence>
<dbReference type="GO" id="GO:0010020">
    <property type="term" value="P:chloroplast fission"/>
    <property type="evidence" value="ECO:0007669"/>
    <property type="project" value="TreeGrafter"/>
</dbReference>
<dbReference type="Pfam" id="PF13355">
    <property type="entry name" value="ARC6-like_IMS"/>
    <property type="match status" value="1"/>
</dbReference>
<dbReference type="Pfam" id="PF23468">
    <property type="entry name" value="ARC6"/>
    <property type="match status" value="1"/>
</dbReference>
<evidence type="ECO:0000259" key="3">
    <source>
        <dbReference type="Pfam" id="PF23468"/>
    </source>
</evidence>
<dbReference type="InterPro" id="IPR044685">
    <property type="entry name" value="CPD1-like"/>
</dbReference>
<dbReference type="OrthoDB" id="1708707at2759"/>
<dbReference type="PANTHER" id="PTHR33925">
    <property type="entry name" value="PLASTID DIVISION PROTEIN CDP1, CHLOROPLASTIC-RELATED"/>
    <property type="match status" value="1"/>
</dbReference>
<keyword evidence="1" id="KW-1133">Transmembrane helix</keyword>
<dbReference type="Pfam" id="PF25515">
    <property type="entry name" value="Arm_PDR"/>
    <property type="match status" value="1"/>
</dbReference>
<dbReference type="PANTHER" id="PTHR33925:SF2">
    <property type="entry name" value="PLASTID DIVISION PROTEIN CDP1, CHLOROPLASTIC"/>
    <property type="match status" value="1"/>
</dbReference>
<dbReference type="Proteomes" id="UP001141552">
    <property type="component" value="Unassembled WGS sequence"/>
</dbReference>
<dbReference type="EMBL" id="JAKUCV010004675">
    <property type="protein sequence ID" value="KAJ4834547.1"/>
    <property type="molecule type" value="Genomic_DNA"/>
</dbReference>
<protein>
    <recommendedName>
        <fullName evidence="7">ARC6 IMS domain-containing protein</fullName>
    </recommendedName>
</protein>
<organism evidence="5 6">
    <name type="scientific">Turnera subulata</name>
    <dbReference type="NCBI Taxonomy" id="218843"/>
    <lineage>
        <taxon>Eukaryota</taxon>
        <taxon>Viridiplantae</taxon>
        <taxon>Streptophyta</taxon>
        <taxon>Embryophyta</taxon>
        <taxon>Tracheophyta</taxon>
        <taxon>Spermatophyta</taxon>
        <taxon>Magnoliopsida</taxon>
        <taxon>eudicotyledons</taxon>
        <taxon>Gunneridae</taxon>
        <taxon>Pentapetalae</taxon>
        <taxon>rosids</taxon>
        <taxon>fabids</taxon>
        <taxon>Malpighiales</taxon>
        <taxon>Passifloraceae</taxon>
        <taxon>Turnera</taxon>
    </lineage>
</organism>
<sequence>MALAHANLMPALPSSYRCCCYLSRNHQQQSGLNRSDPKRPVGISISRVLSKRAALQFRRWILLAATADTRVLDNAADRASAAAAATVEIPVTCYQLLGVPDKAEKDEIVKSVMELKSAEVEEGYTREAVMSRQDLLMDVRDKLLFEPEYAGNLKERIPPKSSLRIPWAWLPAALCLLQEVGEAKLVLDIGRSALKHADAKPHVHDLLLSMALAECAIAKIGFEKNKVSLGFEALIRAQCLLSKTSLGKMALLSEIEESLEELAPACTLELLGMPHSPENAERRQGAIAALQEFLRQGLDVETSCRVLDWPCFLSQAFNRLMAKELVDLLPWGDLALVRKNKKSLESQNQRVVIDFNCFYTSLIAHIAFGFSSRQKEVINKAKDLCACLMTSDGIDLKFEEAFCSYLLGEGNESQAVEKLLQLEVNSNLSARSVHQAQGKEIKNASSVKPSLETWLKDAVLAVFPDTRDCSPSLVGFFSGQKRTIVSRRSNLLRQTTSSTSPRPVSDIAMKRMGHEEALSHSKLTQHLGSAVKQLAPTNLQNPLSLNMNSNGNDIGEPSVQLERNLGAHHRRAWESLFDYGSTVGKMIFVAVLGSIVLVGFKLSVMNVRKMRTTSTLLSSKPNTSFSSLSWTGDSSLDYDVRHTYMSRSGIAGKMRKLLDMVKLKFRNQLDPMEPQSSRLVTSLSSLATASRKQMPVEEAESLVKYWQTIKADALGPSHQVHSLSEILDESMLSQWQDLADAAKARSCYWRFVLLQASILQADIWSDGFGLEIAEIEALLEEAAELVDEPQQKNPNYYSKYRIRYVLKKQDDGWWKFCEADIQTSL</sequence>
<dbReference type="InterPro" id="IPR057137">
    <property type="entry name" value="CDP1-like_a_solenoid_2"/>
</dbReference>
<evidence type="ECO:0000259" key="4">
    <source>
        <dbReference type="Pfam" id="PF25515"/>
    </source>
</evidence>
<accession>A0A9Q0FQ65</accession>
<gene>
    <name evidence="5" type="ORF">Tsubulata_023707</name>
</gene>
<dbReference type="AlphaFoldDB" id="A0A9Q0FQ65"/>
<dbReference type="InterPro" id="IPR058032">
    <property type="entry name" value="CDP1-like_a_solenoid_1"/>
</dbReference>
<feature type="domain" description="Plastid division protein CDP1-like IMS" evidence="2">
    <location>
        <begin position="699"/>
        <end position="813"/>
    </location>
</feature>
<keyword evidence="1" id="KW-0812">Transmembrane</keyword>
<feature type="transmembrane region" description="Helical" evidence="1">
    <location>
        <begin position="586"/>
        <end position="604"/>
    </location>
</feature>
<name>A0A9Q0FQ65_9ROSI</name>